<feature type="region of interest" description="Disordered" evidence="6">
    <location>
        <begin position="101"/>
        <end position="157"/>
    </location>
</feature>
<dbReference type="GO" id="GO:0071986">
    <property type="term" value="C:Ragulator complex"/>
    <property type="evidence" value="ECO:0007669"/>
    <property type="project" value="InterPro"/>
</dbReference>
<dbReference type="SMART" id="SM01262">
    <property type="entry name" value="LAMTOR"/>
    <property type="match status" value="1"/>
</dbReference>
<reference evidence="7" key="1">
    <citation type="journal article" date="2020" name="Stud. Mycol.">
        <title>101 Dothideomycetes genomes: a test case for predicting lifestyles and emergence of pathogens.</title>
        <authorList>
            <person name="Haridas S."/>
            <person name="Albert R."/>
            <person name="Binder M."/>
            <person name="Bloem J."/>
            <person name="Labutti K."/>
            <person name="Salamov A."/>
            <person name="Andreopoulos B."/>
            <person name="Baker S."/>
            <person name="Barry K."/>
            <person name="Bills G."/>
            <person name="Bluhm B."/>
            <person name="Cannon C."/>
            <person name="Castanera R."/>
            <person name="Culley D."/>
            <person name="Daum C."/>
            <person name="Ezra D."/>
            <person name="Gonzalez J."/>
            <person name="Henrissat B."/>
            <person name="Kuo A."/>
            <person name="Liang C."/>
            <person name="Lipzen A."/>
            <person name="Lutzoni F."/>
            <person name="Magnuson J."/>
            <person name="Mondo S."/>
            <person name="Nolan M."/>
            <person name="Ohm R."/>
            <person name="Pangilinan J."/>
            <person name="Park H.-J."/>
            <person name="Ramirez L."/>
            <person name="Alfaro M."/>
            <person name="Sun H."/>
            <person name="Tritt A."/>
            <person name="Yoshinaga Y."/>
            <person name="Zwiers L.-H."/>
            <person name="Turgeon B."/>
            <person name="Goodwin S."/>
            <person name="Spatafora J."/>
            <person name="Crous P."/>
            <person name="Grigoriev I."/>
        </authorList>
    </citation>
    <scope>NUCLEOTIDE SEQUENCE</scope>
    <source>
        <strain evidence="7">HMLAC05119</strain>
    </source>
</reference>
<feature type="compositionally biased region" description="Acidic residues" evidence="6">
    <location>
        <begin position="117"/>
        <end position="126"/>
    </location>
</feature>
<evidence type="ECO:0000313" key="8">
    <source>
        <dbReference type="Proteomes" id="UP000800096"/>
    </source>
</evidence>
<evidence type="ECO:0008006" key="9">
    <source>
        <dbReference type="Google" id="ProtNLM"/>
    </source>
</evidence>
<dbReference type="GO" id="GO:0031902">
    <property type="term" value="C:late endosome membrane"/>
    <property type="evidence" value="ECO:0007669"/>
    <property type="project" value="InterPro"/>
</dbReference>
<feature type="region of interest" description="Disordered" evidence="6">
    <location>
        <begin position="1"/>
        <end position="54"/>
    </location>
</feature>
<evidence type="ECO:0000313" key="7">
    <source>
        <dbReference type="EMBL" id="KAF1912134.1"/>
    </source>
</evidence>
<dbReference type="GO" id="GO:0043410">
    <property type="term" value="P:positive regulation of MAPK cascade"/>
    <property type="evidence" value="ECO:0007669"/>
    <property type="project" value="InterPro"/>
</dbReference>
<proteinExistence type="predicted"/>
<gene>
    <name evidence="7" type="ORF">BDU57DRAFT_551683</name>
</gene>
<feature type="region of interest" description="Disordered" evidence="6">
    <location>
        <begin position="65"/>
        <end position="84"/>
    </location>
</feature>
<dbReference type="GO" id="GO:0016197">
    <property type="term" value="P:endosomal transport"/>
    <property type="evidence" value="ECO:0007669"/>
    <property type="project" value="InterPro"/>
</dbReference>
<evidence type="ECO:0000256" key="4">
    <source>
        <dbReference type="ARBA" id="ARBA00023139"/>
    </source>
</evidence>
<dbReference type="InterPro" id="IPR028209">
    <property type="entry name" value="LAMTOR1/MEH1"/>
</dbReference>
<dbReference type="Pfam" id="PF15454">
    <property type="entry name" value="LAMTOR"/>
    <property type="match status" value="1"/>
</dbReference>
<dbReference type="AlphaFoldDB" id="A0A6A5QCC2"/>
<evidence type="ECO:0000256" key="1">
    <source>
        <dbReference type="ARBA" id="ARBA00004308"/>
    </source>
</evidence>
<keyword evidence="5" id="KW-0449">Lipoprotein</keyword>
<dbReference type="GO" id="GO:0001919">
    <property type="term" value="P:regulation of receptor recycling"/>
    <property type="evidence" value="ECO:0007669"/>
    <property type="project" value="InterPro"/>
</dbReference>
<organism evidence="7 8">
    <name type="scientific">Ampelomyces quisqualis</name>
    <name type="common">Powdery mildew agent</name>
    <dbReference type="NCBI Taxonomy" id="50730"/>
    <lineage>
        <taxon>Eukaryota</taxon>
        <taxon>Fungi</taxon>
        <taxon>Dikarya</taxon>
        <taxon>Ascomycota</taxon>
        <taxon>Pezizomycotina</taxon>
        <taxon>Dothideomycetes</taxon>
        <taxon>Pleosporomycetidae</taxon>
        <taxon>Pleosporales</taxon>
        <taxon>Pleosporineae</taxon>
        <taxon>Phaeosphaeriaceae</taxon>
        <taxon>Ampelomyces</taxon>
    </lineage>
</organism>
<dbReference type="GO" id="GO:0032008">
    <property type="term" value="P:positive regulation of TOR signaling"/>
    <property type="evidence" value="ECO:0007669"/>
    <property type="project" value="InterPro"/>
</dbReference>
<evidence type="ECO:0000256" key="2">
    <source>
        <dbReference type="ARBA" id="ARBA00022707"/>
    </source>
</evidence>
<evidence type="ECO:0000256" key="5">
    <source>
        <dbReference type="ARBA" id="ARBA00023288"/>
    </source>
</evidence>
<dbReference type="GO" id="GO:0045121">
    <property type="term" value="C:membrane raft"/>
    <property type="evidence" value="ECO:0007669"/>
    <property type="project" value="InterPro"/>
</dbReference>
<comment type="subcellular location">
    <subcellularLocation>
        <location evidence="1">Endomembrane system</location>
    </subcellularLocation>
</comment>
<keyword evidence="2" id="KW-0519">Myristate</keyword>
<dbReference type="EMBL" id="ML979141">
    <property type="protein sequence ID" value="KAF1912134.1"/>
    <property type="molecule type" value="Genomic_DNA"/>
</dbReference>
<evidence type="ECO:0000256" key="6">
    <source>
        <dbReference type="SAM" id="MobiDB-lite"/>
    </source>
</evidence>
<dbReference type="Proteomes" id="UP000800096">
    <property type="component" value="Unassembled WGS sequence"/>
</dbReference>
<dbReference type="OrthoDB" id="5299893at2759"/>
<accession>A0A6A5QCC2</accession>
<sequence>MGICSSCLGGRRPSEPEQSDASHLLNDPYQPNYGTANGSHGAPQPDAEELRRQRETLERICAETSEQLIPVSQPPTMPPEVAEQPTNDAEYARLFDERFATLRTQPSRPSSAGAPGAEEDDEDEAAWLDQALGGQAEDDVDQIEPTKGGLTIQFGAR</sequence>
<keyword evidence="4" id="KW-0564">Palmitate</keyword>
<dbReference type="GO" id="GO:0071230">
    <property type="term" value="P:cellular response to amino acid stimulus"/>
    <property type="evidence" value="ECO:0007669"/>
    <property type="project" value="InterPro"/>
</dbReference>
<keyword evidence="3" id="KW-0472">Membrane</keyword>
<protein>
    <recommendedName>
        <fullName evidence="9">Late endosomal/lysosomal adaptor and MAPK and MTOR activator-domain-containing protein</fullName>
    </recommendedName>
</protein>
<keyword evidence="8" id="KW-1185">Reference proteome</keyword>
<evidence type="ECO:0000256" key="3">
    <source>
        <dbReference type="ARBA" id="ARBA00023136"/>
    </source>
</evidence>
<name>A0A6A5QCC2_AMPQU</name>